<proteinExistence type="inferred from homology"/>
<dbReference type="PANTHER" id="PTHR13326:SF21">
    <property type="entry name" value="PSEUDOURIDYLATE SYNTHASE PUS7L"/>
    <property type="match status" value="1"/>
</dbReference>
<dbReference type="InterPro" id="IPR020103">
    <property type="entry name" value="PsdUridine_synth_cat_dom_sf"/>
</dbReference>
<dbReference type="InterPro" id="IPR001656">
    <property type="entry name" value="PsdUridine_synth_TruD"/>
</dbReference>
<dbReference type="Proteomes" id="UP000831156">
    <property type="component" value="Chromosome 7"/>
</dbReference>
<dbReference type="InterPro" id="IPR011760">
    <property type="entry name" value="PsdUridine_synth_TruD_insert"/>
</dbReference>
<evidence type="ECO:0000259" key="3">
    <source>
        <dbReference type="PROSITE" id="PS50984"/>
    </source>
</evidence>
<evidence type="ECO:0000313" key="4">
    <source>
        <dbReference type="EMBL" id="SOV13165.1"/>
    </source>
</evidence>
<dbReference type="PIRSF" id="PIRSF037016">
    <property type="entry name" value="Pseudouridin_synth_euk_prd"/>
    <property type="match status" value="1"/>
</dbReference>
<dbReference type="Gene3D" id="3.30.2350.20">
    <property type="entry name" value="TruD, catalytic domain"/>
    <property type="match status" value="3"/>
</dbReference>
<reference evidence="4" key="1">
    <citation type="submission" date="2016-09" db="EMBL/GenBank/DDBJ databases">
        <authorList>
            <consortium name="Pathogen Informatics"/>
            <person name="Sun Q."/>
            <person name="Inoue M."/>
        </authorList>
    </citation>
    <scope>NUCLEOTIDE SEQUENCE</scope>
</reference>
<dbReference type="Pfam" id="PF01142">
    <property type="entry name" value="TruD"/>
    <property type="match status" value="1"/>
</dbReference>
<comment type="similarity">
    <text evidence="1">Belongs to the pseudouridine synthase TruD family.</text>
</comment>
<gene>
    <name evidence="4" type="ORF">PGABG01_0727700</name>
</gene>
<protein>
    <submittedName>
        <fullName evidence="4">tRNA pseudouridine synthase D, putative</fullName>
    </submittedName>
</protein>
<organism evidence="4 5">
    <name type="scientific">Plasmodium gaboni</name>
    <dbReference type="NCBI Taxonomy" id="647221"/>
    <lineage>
        <taxon>Eukaryota</taxon>
        <taxon>Sar</taxon>
        <taxon>Alveolata</taxon>
        <taxon>Apicomplexa</taxon>
        <taxon>Aconoidasida</taxon>
        <taxon>Haemosporida</taxon>
        <taxon>Plasmodiidae</taxon>
        <taxon>Plasmodium</taxon>
        <taxon>Plasmodium (Laverania)</taxon>
    </lineage>
</organism>
<sequence>MVFHDSRNKLLRLIHGRNSIVTFKRCHKLIGPFHNYSSVYLEEEDVGINHFMSDLLDIEKNEKVKGEEKMNKIVNVEKGKDNLECVFKYKCEDFHVYEINKNRNVLNLKYIRDKLISDKLKSNEYENYKKNDMLIYMNEYDKSLQDNILEKNYKEKEGKIENNLNISYNNHSNEECLHFILYKVNKDTQEAIREISKVSGIPITSFHYSGFKDKRSVSTQIISTKLNYLKELNNLKDYYINKKHKTLLICNIEKVRDKKKIELGEHYGNKFIVVLRNVQNNEDYLRDRLKYIKKYGFINYFGMQRFGIYKNTFNKGRVLISRNYKEYINYVLDPHIFEKRQYCGNPIKDSISIYMKKACELYHKRGKDGDRVKNASVAFRYITHKMNKLFAKIREREKESPLMIHFNNNNNNCSNNNSSGSIQYKNQNNINTNINVNSHINSKSKNFVDHKYLFSYMTNSEYEAFILLRNLYLFEKNKKNMNNISLNEMDKKDNLDNLKEQHDDNNFYINKIRCIKGISMETRRFHMHSYSAKIFNLLTSYRLYNFGIILTKGDYIITKEKQTQLKELKNQHNYITIYDDETDNVNIHNVVLPVLGTMSPRLSYLNIFLSFYRKYCMKNVRLVFMEILFYLMYILYEDNLFRPKENVVNIFLKNLKECVFSRENKTNKVMINESIQIFCKDILFKKYPIKNILYLIKVFDNYINSFEYEYGMTCVFRNIIVLPKNLYFSFTKYNEPKVKFVQDLYLINLQNKKDLFNIEENNENSKNFKNYTMINYHRRYDKILTKTQIKIQEDAKDIYSKNDTLLYNQDDFKNNINKRKQNVIYNYNALILSFSLYSSSYATMLIRELYGKKNELLVHNLIKNCKKYDKKIRDSK</sequence>
<accession>A0ABY1UL71</accession>
<dbReference type="InterPro" id="IPR042214">
    <property type="entry name" value="TruD_catalytic"/>
</dbReference>
<keyword evidence="5" id="KW-1185">Reference proteome</keyword>
<dbReference type="EMBL" id="LT969430">
    <property type="protein sequence ID" value="SOV13165.1"/>
    <property type="molecule type" value="Genomic_DNA"/>
</dbReference>
<feature type="domain" description="TRUD" evidence="3">
    <location>
        <begin position="296"/>
        <end position="647"/>
    </location>
</feature>
<evidence type="ECO:0000313" key="5">
    <source>
        <dbReference type="Proteomes" id="UP000831156"/>
    </source>
</evidence>
<evidence type="ECO:0000256" key="1">
    <source>
        <dbReference type="ARBA" id="ARBA00007953"/>
    </source>
</evidence>
<dbReference type="SUPFAM" id="SSF55120">
    <property type="entry name" value="Pseudouridine synthase"/>
    <property type="match status" value="1"/>
</dbReference>
<dbReference type="PANTHER" id="PTHR13326">
    <property type="entry name" value="TRNA PSEUDOURIDINE SYNTHASE D"/>
    <property type="match status" value="1"/>
</dbReference>
<name>A0ABY1UL71_9APIC</name>
<dbReference type="PROSITE" id="PS50984">
    <property type="entry name" value="TRUD"/>
    <property type="match status" value="1"/>
</dbReference>
<evidence type="ECO:0000256" key="2">
    <source>
        <dbReference type="ARBA" id="ARBA00023235"/>
    </source>
</evidence>
<keyword evidence="2" id="KW-0413">Isomerase</keyword>